<evidence type="ECO:0000256" key="1">
    <source>
        <dbReference type="SAM" id="MobiDB-lite"/>
    </source>
</evidence>
<comment type="caution">
    <text evidence="2">The sequence shown here is derived from an EMBL/GenBank/DDBJ whole genome shotgun (WGS) entry which is preliminary data.</text>
</comment>
<sequence>MIANVFTVTDLGPADLRRALADLLGVAAEAVDVADRDGDQETRRWDAPVLCTYRVLPLGDLALELDLSVEDGTAGTRTEADLAHGLAVRTATSVLYPAQDLGLDSAYWVAAPDGRAVRCRLETIDSDEDTTYRVDAVEEPVADLPRATVEYLPEALDGEPMHTPIADAFLSTYPTGTTASVEGRVHYNLRVWERLIRRLAADWSPSGRYREDLFLRDLQARDDLASLVTEVDTEHTDPLREALTRLDDEFRNRTKQPDDHPAPERWWRNRTPRTIPW</sequence>
<dbReference type="Proteomes" id="UP001187346">
    <property type="component" value="Unassembled WGS sequence"/>
</dbReference>
<proteinExistence type="predicted"/>
<accession>A0ABU4FAT4</accession>
<dbReference type="RefSeq" id="WP_317771586.1">
    <property type="nucleotide sequence ID" value="NZ_JAWMAJ010000040.1"/>
</dbReference>
<dbReference type="EMBL" id="JAWMAJ010000040">
    <property type="protein sequence ID" value="MDV7217200.1"/>
    <property type="molecule type" value="Genomic_DNA"/>
</dbReference>
<evidence type="ECO:0008006" key="4">
    <source>
        <dbReference type="Google" id="ProtNLM"/>
    </source>
</evidence>
<keyword evidence="3" id="KW-1185">Reference proteome</keyword>
<evidence type="ECO:0000313" key="3">
    <source>
        <dbReference type="Proteomes" id="UP001187346"/>
    </source>
</evidence>
<protein>
    <recommendedName>
        <fullName evidence="4">Nucleotidyl transferase AbiEii/AbiGii toxin family protein</fullName>
    </recommendedName>
</protein>
<evidence type="ECO:0000313" key="2">
    <source>
        <dbReference type="EMBL" id="MDV7217200.1"/>
    </source>
</evidence>
<feature type="compositionally biased region" description="Basic and acidic residues" evidence="1">
    <location>
        <begin position="249"/>
        <end position="267"/>
    </location>
</feature>
<organism evidence="2 3">
    <name type="scientific">Streptomyces prunicolor</name>
    <dbReference type="NCBI Taxonomy" id="67348"/>
    <lineage>
        <taxon>Bacteria</taxon>
        <taxon>Bacillati</taxon>
        <taxon>Actinomycetota</taxon>
        <taxon>Actinomycetes</taxon>
        <taxon>Kitasatosporales</taxon>
        <taxon>Streptomycetaceae</taxon>
        <taxon>Streptomyces</taxon>
    </lineage>
</organism>
<reference evidence="2 3" key="1">
    <citation type="submission" date="2023-10" db="EMBL/GenBank/DDBJ databases">
        <title>Characterization of rhizosphere-enriched actinobacteria from wheat plants lab-grown on chernevaya soil.</title>
        <authorList>
            <person name="Tikhonova E.N."/>
            <person name="Konopkin A."/>
            <person name="Kravchenko I.K."/>
        </authorList>
    </citation>
    <scope>NUCLEOTIDE SEQUENCE [LARGE SCALE GENOMIC DNA]</scope>
    <source>
        <strain evidence="2 3">RR29</strain>
    </source>
</reference>
<name>A0ABU4FAT4_9ACTN</name>
<gene>
    <name evidence="2" type="ORF">R5A26_14705</name>
</gene>
<feature type="region of interest" description="Disordered" evidence="1">
    <location>
        <begin position="249"/>
        <end position="277"/>
    </location>
</feature>